<dbReference type="GeneID" id="24259935"/>
<feature type="domain" description="GGDEF" evidence="3">
    <location>
        <begin position="125"/>
        <end position="256"/>
    </location>
</feature>
<dbReference type="Gene3D" id="3.30.70.270">
    <property type="match status" value="1"/>
</dbReference>
<protein>
    <submittedName>
        <fullName evidence="4">Diguanylate cyclase/phosphodiesterase</fullName>
    </submittedName>
</protein>
<keyword evidence="5" id="KW-1185">Reference proteome</keyword>
<dbReference type="PANTHER" id="PTHR44757:SF2">
    <property type="entry name" value="BIOFILM ARCHITECTURE MAINTENANCE PROTEIN MBAA"/>
    <property type="match status" value="1"/>
</dbReference>
<dbReference type="PROSITE" id="PS51257">
    <property type="entry name" value="PROKAR_LIPOPROTEIN"/>
    <property type="match status" value="1"/>
</dbReference>
<dbReference type="InterPro" id="IPR043128">
    <property type="entry name" value="Rev_trsase/Diguanyl_cyclase"/>
</dbReference>
<dbReference type="KEGG" id="ngg:RG540_PA16260"/>
<sequence>MKDFLESKAGRQLAQVTAVAMVLLIGCIAYDDLLLGLVQSISAGKAHLIIIVLIVAGLASFAYSVLRILDMRSEMMNRRKAFDEADHIATHDHLTKHPNRYAFDRFVLSHPDERLQETGEDIERQTATVFSIDLDGFKKVNDLLGHQGGDVLLKEVSRRVCALAEYECVFRFGGDEFVAVARNLLPEKEELFAQLLIHSVSRPVRIGTLLTQVGASVGYARLPDHGNSLEEVCHRSDVALYEAKSRGHNQYSLFQPEMQEKVSERAKLEGDLRRAIDESKIEPFYQPLINLRTGELCGFEALARWNKDGVFVSPQHFIAVAEETGLITTLFEQLLSKACRDAQLWPGALSLSFNVSPVQMEDRLLASRVLHILQQTGLQSSRLEIEITENALIDDPDLAAATIEQFHAAGIQVALDDFGTGYSSLAQLARFKFDKIKIDKSFVSSFTHNDKNAKIIDAVLGLGRSLNLKTTVEGIEENAQLAYFLGQGCDIGQGYIFGKAMPQSEVIGFVNNRKRALSA</sequence>
<dbReference type="CDD" id="cd01949">
    <property type="entry name" value="GGDEF"/>
    <property type="match status" value="1"/>
</dbReference>
<dbReference type="CDD" id="cd01948">
    <property type="entry name" value="EAL"/>
    <property type="match status" value="1"/>
</dbReference>
<name>A0A068T1G1_NEOGA</name>
<gene>
    <name evidence="4" type="ORF">RG540_PA16260</name>
</gene>
<dbReference type="Pfam" id="PF00990">
    <property type="entry name" value="GGDEF"/>
    <property type="match status" value="1"/>
</dbReference>
<dbReference type="PANTHER" id="PTHR44757">
    <property type="entry name" value="DIGUANYLATE CYCLASE DGCP"/>
    <property type="match status" value="1"/>
</dbReference>
<dbReference type="SMART" id="SM00267">
    <property type="entry name" value="GGDEF"/>
    <property type="match status" value="1"/>
</dbReference>
<dbReference type="Gene3D" id="3.20.20.450">
    <property type="entry name" value="EAL domain"/>
    <property type="match status" value="1"/>
</dbReference>
<evidence type="ECO:0000313" key="5">
    <source>
        <dbReference type="Proteomes" id="UP000028181"/>
    </source>
</evidence>
<dbReference type="Pfam" id="PF00563">
    <property type="entry name" value="EAL"/>
    <property type="match status" value="1"/>
</dbReference>
<reference evidence="5" key="1">
    <citation type="journal article" date="2014" name="BMC Genomics">
        <title>Genome sequencing of two Neorhizobium galegae strains reveals a noeT gene responsible for the unusual acetylation of the nodulation factors.</title>
        <authorList>
            <person name="Osterman J."/>
            <person name="Marsh J."/>
            <person name="Laine P.K."/>
            <person name="Zeng Z."/>
            <person name="Alatalo E."/>
            <person name="Sullivan J.T."/>
            <person name="Young J.P."/>
            <person name="Thomas-Oates J."/>
            <person name="Paulin L."/>
            <person name="Lindstrom K."/>
        </authorList>
    </citation>
    <scope>NUCLEOTIDE SEQUENCE [LARGE SCALE GENOMIC DNA]</scope>
    <source>
        <strain evidence="5">HAMBI 540</strain>
    </source>
</reference>
<feature type="domain" description="EAL" evidence="2">
    <location>
        <begin position="265"/>
        <end position="514"/>
    </location>
</feature>
<evidence type="ECO:0000313" key="4">
    <source>
        <dbReference type="EMBL" id="CDN52302.1"/>
    </source>
</evidence>
<dbReference type="SUPFAM" id="SSF141868">
    <property type="entry name" value="EAL domain-like"/>
    <property type="match status" value="1"/>
</dbReference>
<evidence type="ECO:0000259" key="3">
    <source>
        <dbReference type="PROSITE" id="PS50887"/>
    </source>
</evidence>
<evidence type="ECO:0000256" key="1">
    <source>
        <dbReference type="SAM" id="Phobius"/>
    </source>
</evidence>
<dbReference type="AlphaFoldDB" id="A0A068T1G1"/>
<dbReference type="SMART" id="SM00052">
    <property type="entry name" value="EAL"/>
    <property type="match status" value="1"/>
</dbReference>
<dbReference type="SUPFAM" id="SSF55073">
    <property type="entry name" value="Nucleotide cyclase"/>
    <property type="match status" value="1"/>
</dbReference>
<dbReference type="InterPro" id="IPR001633">
    <property type="entry name" value="EAL_dom"/>
</dbReference>
<dbReference type="EMBL" id="HG938354">
    <property type="protein sequence ID" value="CDN52302.1"/>
    <property type="molecule type" value="Genomic_DNA"/>
</dbReference>
<dbReference type="InterPro" id="IPR000160">
    <property type="entry name" value="GGDEF_dom"/>
</dbReference>
<geneLocation type="plasmid" evidence="5">
    <name>II</name>
</geneLocation>
<dbReference type="NCBIfam" id="TIGR00254">
    <property type="entry name" value="GGDEF"/>
    <property type="match status" value="1"/>
</dbReference>
<accession>A0A068T1G1</accession>
<dbReference type="PATRIC" id="fig|1028800.3.peg.6287"/>
<feature type="transmembrane region" description="Helical" evidence="1">
    <location>
        <begin position="12"/>
        <end position="31"/>
    </location>
</feature>
<feature type="transmembrane region" description="Helical" evidence="1">
    <location>
        <begin position="46"/>
        <end position="69"/>
    </location>
</feature>
<keyword evidence="1" id="KW-0812">Transmembrane</keyword>
<dbReference type="eggNOG" id="COG5001">
    <property type="taxonomic scope" value="Bacteria"/>
</dbReference>
<dbReference type="InterPro" id="IPR035919">
    <property type="entry name" value="EAL_sf"/>
</dbReference>
<dbReference type="OrthoDB" id="9814202at2"/>
<proteinExistence type="predicted"/>
<organism evidence="4 5">
    <name type="scientific">Neorhizobium galegae bv. orientalis str. HAMBI 540</name>
    <dbReference type="NCBI Taxonomy" id="1028800"/>
    <lineage>
        <taxon>Bacteria</taxon>
        <taxon>Pseudomonadati</taxon>
        <taxon>Pseudomonadota</taxon>
        <taxon>Alphaproteobacteria</taxon>
        <taxon>Hyphomicrobiales</taxon>
        <taxon>Rhizobiaceae</taxon>
        <taxon>Rhizobium/Agrobacterium group</taxon>
        <taxon>Neorhizobium</taxon>
    </lineage>
</organism>
<keyword evidence="1" id="KW-1133">Transmembrane helix</keyword>
<keyword evidence="1" id="KW-0472">Membrane</keyword>
<dbReference type="HOGENOM" id="CLU_000445_70_50_5"/>
<evidence type="ECO:0000259" key="2">
    <source>
        <dbReference type="PROSITE" id="PS50883"/>
    </source>
</evidence>
<dbReference type="InterPro" id="IPR029787">
    <property type="entry name" value="Nucleotide_cyclase"/>
</dbReference>
<dbReference type="Proteomes" id="UP000028181">
    <property type="component" value="Plasmid pHAMBI540a"/>
</dbReference>
<dbReference type="InterPro" id="IPR052155">
    <property type="entry name" value="Biofilm_reg_signaling"/>
</dbReference>
<dbReference type="RefSeq" id="WP_041366145.1">
    <property type="nucleotide sequence ID" value="NZ_HG938354.1"/>
</dbReference>
<keyword evidence="4" id="KW-0614">Plasmid</keyword>
<dbReference type="PROSITE" id="PS50887">
    <property type="entry name" value="GGDEF"/>
    <property type="match status" value="1"/>
</dbReference>
<dbReference type="PROSITE" id="PS50883">
    <property type="entry name" value="EAL"/>
    <property type="match status" value="1"/>
</dbReference>